<name>A0AAW2VFR2_9LAMI</name>
<protein>
    <recommendedName>
        <fullName evidence="2">Arabidopsis retrotransposon Orf1 C-terminal domain-containing protein</fullName>
    </recommendedName>
</protein>
<accession>A0AAW2VFR2</accession>
<evidence type="ECO:0000259" key="2">
    <source>
        <dbReference type="Pfam" id="PF03078"/>
    </source>
</evidence>
<dbReference type="EMBL" id="JACGWN010000010">
    <property type="protein sequence ID" value="KAL0427983.1"/>
    <property type="molecule type" value="Genomic_DNA"/>
</dbReference>
<comment type="caution">
    <text evidence="3">The sequence shown here is derived from an EMBL/GenBank/DDBJ whole genome shotgun (WGS) entry which is preliminary data.</text>
</comment>
<organism evidence="3">
    <name type="scientific">Sesamum latifolium</name>
    <dbReference type="NCBI Taxonomy" id="2727402"/>
    <lineage>
        <taxon>Eukaryota</taxon>
        <taxon>Viridiplantae</taxon>
        <taxon>Streptophyta</taxon>
        <taxon>Embryophyta</taxon>
        <taxon>Tracheophyta</taxon>
        <taxon>Spermatophyta</taxon>
        <taxon>Magnoliopsida</taxon>
        <taxon>eudicotyledons</taxon>
        <taxon>Gunneridae</taxon>
        <taxon>Pentapetalae</taxon>
        <taxon>asterids</taxon>
        <taxon>lamiids</taxon>
        <taxon>Lamiales</taxon>
        <taxon>Pedaliaceae</taxon>
        <taxon>Sesamum</taxon>
    </lineage>
</organism>
<feature type="compositionally biased region" description="Acidic residues" evidence="1">
    <location>
        <begin position="205"/>
        <end position="240"/>
    </location>
</feature>
<gene>
    <name evidence="3" type="ORF">Slati_2973100</name>
</gene>
<reference evidence="3" key="2">
    <citation type="journal article" date="2024" name="Plant">
        <title>Genomic evolution and insights into agronomic trait innovations of Sesamum species.</title>
        <authorList>
            <person name="Miao H."/>
            <person name="Wang L."/>
            <person name="Qu L."/>
            <person name="Liu H."/>
            <person name="Sun Y."/>
            <person name="Le M."/>
            <person name="Wang Q."/>
            <person name="Wei S."/>
            <person name="Zheng Y."/>
            <person name="Lin W."/>
            <person name="Duan Y."/>
            <person name="Cao H."/>
            <person name="Xiong S."/>
            <person name="Wang X."/>
            <person name="Wei L."/>
            <person name="Li C."/>
            <person name="Ma Q."/>
            <person name="Ju M."/>
            <person name="Zhao R."/>
            <person name="Li G."/>
            <person name="Mu C."/>
            <person name="Tian Q."/>
            <person name="Mei H."/>
            <person name="Zhang T."/>
            <person name="Gao T."/>
            <person name="Zhang H."/>
        </authorList>
    </citation>
    <scope>NUCLEOTIDE SEQUENCE</scope>
    <source>
        <strain evidence="3">KEN1</strain>
    </source>
</reference>
<evidence type="ECO:0000313" key="3">
    <source>
        <dbReference type="EMBL" id="KAL0427983.1"/>
    </source>
</evidence>
<dbReference type="Pfam" id="PF03078">
    <property type="entry name" value="ATHILA"/>
    <property type="match status" value="1"/>
</dbReference>
<feature type="region of interest" description="Disordered" evidence="1">
    <location>
        <begin position="196"/>
        <end position="265"/>
    </location>
</feature>
<feature type="domain" description="Arabidopsis retrotransposon Orf1 C-terminal" evidence="2">
    <location>
        <begin position="23"/>
        <end position="97"/>
    </location>
</feature>
<sequence>MVKFHLMGKQFSLTLTEFNIALGFTTTELSRAYDYHNSLCGYHDNFNAIKEWKEMSDDPIAYHPSRSKAQHLKDSVLRYIHRFLALNFSGRKDTSNICLKAELYFLWCMKHGIKANLGFWLATQFQSCLNRGRALILGPCITLLATNLGVFDPDSHNLHLACNPEPLDMTSLLRMGLVTRNGNCFAFFDTGYQRIPVIPGPPNGDDSDEEAEHDEDQESSDDSDDTEEDEEEDDTEEEEEGRGTDAPVEPANTNMHQQDALDKMARSIARIEENLNMLLDRVGLTPRRPPTP</sequence>
<reference evidence="3" key="1">
    <citation type="submission" date="2020-06" db="EMBL/GenBank/DDBJ databases">
        <authorList>
            <person name="Li T."/>
            <person name="Hu X."/>
            <person name="Zhang T."/>
            <person name="Song X."/>
            <person name="Zhang H."/>
            <person name="Dai N."/>
            <person name="Sheng W."/>
            <person name="Hou X."/>
            <person name="Wei L."/>
        </authorList>
    </citation>
    <scope>NUCLEOTIDE SEQUENCE</scope>
    <source>
        <strain evidence="3">KEN1</strain>
        <tissue evidence="3">Leaf</tissue>
    </source>
</reference>
<proteinExistence type="predicted"/>
<dbReference type="InterPro" id="IPR004312">
    <property type="entry name" value="ATHILA_Orf1_C"/>
</dbReference>
<evidence type="ECO:0000256" key="1">
    <source>
        <dbReference type="SAM" id="MobiDB-lite"/>
    </source>
</evidence>
<dbReference type="AlphaFoldDB" id="A0AAW2VFR2"/>